<accession>A0A2T2NFY2</accession>
<dbReference type="Proteomes" id="UP000240883">
    <property type="component" value="Unassembled WGS sequence"/>
</dbReference>
<keyword evidence="2" id="KW-1185">Reference proteome</keyword>
<name>A0A2T2NFY2_CORCC</name>
<organism evidence="1 2">
    <name type="scientific">Corynespora cassiicola Philippines</name>
    <dbReference type="NCBI Taxonomy" id="1448308"/>
    <lineage>
        <taxon>Eukaryota</taxon>
        <taxon>Fungi</taxon>
        <taxon>Dikarya</taxon>
        <taxon>Ascomycota</taxon>
        <taxon>Pezizomycotina</taxon>
        <taxon>Dothideomycetes</taxon>
        <taxon>Pleosporomycetidae</taxon>
        <taxon>Pleosporales</taxon>
        <taxon>Corynesporascaceae</taxon>
        <taxon>Corynespora</taxon>
    </lineage>
</organism>
<proteinExistence type="predicted"/>
<reference evidence="1 2" key="1">
    <citation type="journal article" date="2018" name="Front. Microbiol.">
        <title>Genome-Wide Analysis of Corynespora cassiicola Leaf Fall Disease Putative Effectors.</title>
        <authorList>
            <person name="Lopez D."/>
            <person name="Ribeiro S."/>
            <person name="Label P."/>
            <person name="Fumanal B."/>
            <person name="Venisse J.S."/>
            <person name="Kohler A."/>
            <person name="de Oliveira R.R."/>
            <person name="Labutti K."/>
            <person name="Lipzen A."/>
            <person name="Lail K."/>
            <person name="Bauer D."/>
            <person name="Ohm R.A."/>
            <person name="Barry K.W."/>
            <person name="Spatafora J."/>
            <person name="Grigoriev I.V."/>
            <person name="Martin F.M."/>
            <person name="Pujade-Renaud V."/>
        </authorList>
    </citation>
    <scope>NUCLEOTIDE SEQUENCE [LARGE SCALE GENOMIC DNA]</scope>
    <source>
        <strain evidence="1 2">Philippines</strain>
    </source>
</reference>
<dbReference type="AlphaFoldDB" id="A0A2T2NFY2"/>
<evidence type="ECO:0000313" key="2">
    <source>
        <dbReference type="Proteomes" id="UP000240883"/>
    </source>
</evidence>
<protein>
    <submittedName>
        <fullName evidence="1">Uncharacterized protein</fullName>
    </submittedName>
</protein>
<sequence length="204" mass="24183">MLVSLNVHSKRIPYVRRERQSWSPEDENFEMECQIENESQISMMEEMNVVCETDISFENVHDLSIRRFSKCTTQGNISEHALLRPMLSPRTKLCSRYTISHFLRHDIYTDIYMATDARFPGQSFEIHVQLKEIEGESKNSRVYLQRKMKASKKSKNFHDAFKFEGFQLVVKHISNKPEEFWVRSYDTEFPLLPRLGEFGIHILL</sequence>
<dbReference type="EMBL" id="KZ678138">
    <property type="protein sequence ID" value="PSN64351.1"/>
    <property type="molecule type" value="Genomic_DNA"/>
</dbReference>
<gene>
    <name evidence="1" type="ORF">BS50DRAFT_71321</name>
</gene>
<evidence type="ECO:0000313" key="1">
    <source>
        <dbReference type="EMBL" id="PSN64351.1"/>
    </source>
</evidence>